<dbReference type="GO" id="GO:0099078">
    <property type="term" value="C:BORC complex"/>
    <property type="evidence" value="ECO:0007669"/>
    <property type="project" value="TreeGrafter"/>
</dbReference>
<dbReference type="GO" id="GO:0031083">
    <property type="term" value="C:BLOC-1 complex"/>
    <property type="evidence" value="ECO:0007669"/>
    <property type="project" value="TreeGrafter"/>
</dbReference>
<evidence type="ECO:0000313" key="3">
    <source>
        <dbReference type="Proteomes" id="UP000187429"/>
    </source>
</evidence>
<dbReference type="PANTHER" id="PTHR46479:SF1">
    <property type="entry name" value="BIOGENESIS OF LYSOSOME-RELATED ORGANELLES COMPLEX 1 SUBUNIT 2"/>
    <property type="match status" value="1"/>
</dbReference>
<protein>
    <submittedName>
        <fullName evidence="2">Biogenesis of lysosome-related organelles complex 1 subunit 2</fullName>
    </submittedName>
</protein>
<proteinExistence type="inferred from homology"/>
<dbReference type="PANTHER" id="PTHR46479">
    <property type="entry name" value="BIOGENESIS OF LYSOSOME-RELATED ORGANELLES COMPLEX 1 SUBUNIT 2"/>
    <property type="match status" value="1"/>
</dbReference>
<dbReference type="EMBL" id="LSSM01007604">
    <property type="protein sequence ID" value="OMJ07655.1"/>
    <property type="molecule type" value="Genomic_DNA"/>
</dbReference>
<dbReference type="GO" id="GO:0043015">
    <property type="term" value="F:gamma-tubulin binding"/>
    <property type="evidence" value="ECO:0007669"/>
    <property type="project" value="TreeGrafter"/>
</dbReference>
<dbReference type="GO" id="GO:0000930">
    <property type="term" value="C:gamma-tubulin complex"/>
    <property type="evidence" value="ECO:0007669"/>
    <property type="project" value="TreeGrafter"/>
</dbReference>
<organism evidence="2 3">
    <name type="scientific">Smittium culicis</name>
    <dbReference type="NCBI Taxonomy" id="133412"/>
    <lineage>
        <taxon>Eukaryota</taxon>
        <taxon>Fungi</taxon>
        <taxon>Fungi incertae sedis</taxon>
        <taxon>Zoopagomycota</taxon>
        <taxon>Kickxellomycotina</taxon>
        <taxon>Harpellomycetes</taxon>
        <taxon>Harpellales</taxon>
        <taxon>Legeriomycetaceae</taxon>
        <taxon>Smittium</taxon>
    </lineage>
</organism>
<sequence length="116" mass="13140">MENKEERDYSKIKASSGKAFDKLQEYLLAEINSSGEDLLLLENLNLAAKANFDKLSSEAQSSLAQATKIQQTYKQLELYLHQTDTIVSQVDDLELLAKELDSYSKALELKFSQFLT</sequence>
<comment type="similarity">
    <text evidence="1">Belongs to the BLOC1S2 family.</text>
</comment>
<dbReference type="GO" id="GO:0032418">
    <property type="term" value="P:lysosome localization"/>
    <property type="evidence" value="ECO:0007669"/>
    <property type="project" value="TreeGrafter"/>
</dbReference>
<dbReference type="OrthoDB" id="244061at2759"/>
<accession>A0A1R1WZ53</accession>
<evidence type="ECO:0000256" key="1">
    <source>
        <dbReference type="ARBA" id="ARBA00008468"/>
    </source>
</evidence>
<gene>
    <name evidence="2" type="ORF">AYI69_g11380</name>
</gene>
<dbReference type="InterPro" id="IPR019269">
    <property type="entry name" value="BLOC1_su2"/>
</dbReference>
<dbReference type="AlphaFoldDB" id="A0A1R1WZ53"/>
<evidence type="ECO:0000313" key="2">
    <source>
        <dbReference type="EMBL" id="OMJ07655.1"/>
    </source>
</evidence>
<comment type="caution">
    <text evidence="2">The sequence shown here is derived from an EMBL/GenBank/DDBJ whole genome shotgun (WGS) entry which is preliminary data.</text>
</comment>
<dbReference type="GO" id="GO:0016197">
    <property type="term" value="P:endosomal transport"/>
    <property type="evidence" value="ECO:0007669"/>
    <property type="project" value="TreeGrafter"/>
</dbReference>
<keyword evidence="3" id="KW-1185">Reference proteome</keyword>
<dbReference type="Proteomes" id="UP000187429">
    <property type="component" value="Unassembled WGS sequence"/>
</dbReference>
<dbReference type="Pfam" id="PF10046">
    <property type="entry name" value="BLOC1_2"/>
    <property type="match status" value="1"/>
</dbReference>
<name>A0A1R1WZ53_9FUNG</name>
<reference evidence="3" key="1">
    <citation type="submission" date="2017-01" db="EMBL/GenBank/DDBJ databases">
        <authorList>
            <person name="Wang Y."/>
            <person name="White M."/>
            <person name="Kvist S."/>
            <person name="Moncalvo J.-M."/>
        </authorList>
    </citation>
    <scope>NUCLEOTIDE SEQUENCE [LARGE SCALE GENOMIC DNA]</scope>
    <source>
        <strain evidence="3">ID-206-W2</strain>
    </source>
</reference>